<protein>
    <submittedName>
        <fullName evidence="1">Uncharacterized protein</fullName>
    </submittedName>
</protein>
<dbReference type="AlphaFoldDB" id="A0A0L0EQA1"/>
<sequence length="98" mass="11235">MSQLSESLMTVLDDLIRISKEDRNGNWLVWYEPVKTQLNRCELSAPIKILQAYGGMCSFNEHVLTELSRFDAHFSPLQSQVWQRNHQSPDSTGLPNAD</sequence>
<evidence type="ECO:0000313" key="2">
    <source>
        <dbReference type="Proteomes" id="UP000036850"/>
    </source>
</evidence>
<comment type="caution">
    <text evidence="1">The sequence shown here is derived from an EMBL/GenBank/DDBJ whole genome shotgun (WGS) entry which is preliminary data.</text>
</comment>
<organism evidence="1 2">
    <name type="scientific">Pseudoalteromonas rubra</name>
    <dbReference type="NCBI Taxonomy" id="43658"/>
    <lineage>
        <taxon>Bacteria</taxon>
        <taxon>Pseudomonadati</taxon>
        <taxon>Pseudomonadota</taxon>
        <taxon>Gammaproteobacteria</taxon>
        <taxon>Alteromonadales</taxon>
        <taxon>Pseudoalteromonadaceae</taxon>
        <taxon>Pseudoalteromonas</taxon>
    </lineage>
</organism>
<dbReference type="Proteomes" id="UP000036850">
    <property type="component" value="Unassembled WGS sequence"/>
</dbReference>
<dbReference type="EMBL" id="LFZX01000136">
    <property type="protein sequence ID" value="KNC66584.1"/>
    <property type="molecule type" value="Genomic_DNA"/>
</dbReference>
<dbReference type="PATRIC" id="fig|43658.6.peg.2226"/>
<reference evidence="2" key="1">
    <citation type="submission" date="2015-07" db="EMBL/GenBank/DDBJ databases">
        <title>Draft genome sequence of a Pseudoalteromonas rubra strain, OCN096, isolated from Kaneohe Bay, Oahu, Hawaii.</title>
        <authorList>
            <person name="Beurmann S."/>
            <person name="Ushijima B."/>
            <person name="Belcaid M."/>
            <person name="Callahan S.M."/>
            <person name="Aeby G.S."/>
        </authorList>
    </citation>
    <scope>NUCLEOTIDE SEQUENCE [LARGE SCALE GENOMIC DNA]</scope>
    <source>
        <strain evidence="2">OCN096</strain>
    </source>
</reference>
<gene>
    <name evidence="1" type="ORF">AC626_16035</name>
</gene>
<accession>A0A0L0EQA1</accession>
<name>A0A0L0EQA1_9GAMM</name>
<proteinExistence type="predicted"/>
<evidence type="ECO:0000313" key="1">
    <source>
        <dbReference type="EMBL" id="KNC66584.1"/>
    </source>
</evidence>